<evidence type="ECO:0000256" key="5">
    <source>
        <dbReference type="ARBA" id="ARBA00023002"/>
    </source>
</evidence>
<dbReference type="CDD" id="cd02016">
    <property type="entry name" value="TPP_E1_OGDC_like"/>
    <property type="match status" value="1"/>
</dbReference>
<dbReference type="InterPro" id="IPR032106">
    <property type="entry name" value="2-oxogl_dehyd_N"/>
</dbReference>
<dbReference type="RefSeq" id="WP_217965685.1">
    <property type="nucleotide sequence ID" value="NZ_JAHTBN010000008.1"/>
</dbReference>
<protein>
    <recommendedName>
        <fullName evidence="4">oxoglutarate dehydrogenase (succinyl-transferring)</fullName>
        <ecNumber evidence="4">1.2.4.2</ecNumber>
    </recommendedName>
</protein>
<dbReference type="NCBIfam" id="NF006914">
    <property type="entry name" value="PRK09404.1"/>
    <property type="match status" value="1"/>
</dbReference>
<comment type="caution">
    <text evidence="8">The sequence shown here is derived from an EMBL/GenBank/DDBJ whole genome shotgun (WGS) entry which is preliminary data.</text>
</comment>
<dbReference type="SMART" id="SM00861">
    <property type="entry name" value="Transket_pyr"/>
    <property type="match status" value="1"/>
</dbReference>
<dbReference type="InterPro" id="IPR001017">
    <property type="entry name" value="DH_E1"/>
</dbReference>
<dbReference type="InterPro" id="IPR031717">
    <property type="entry name" value="ODO-1/KGD_C"/>
</dbReference>
<keyword evidence="9" id="KW-1185">Reference proteome</keyword>
<evidence type="ECO:0000256" key="3">
    <source>
        <dbReference type="ARBA" id="ARBA00006936"/>
    </source>
</evidence>
<dbReference type="Pfam" id="PF00676">
    <property type="entry name" value="E1_dh"/>
    <property type="match status" value="1"/>
</dbReference>
<comment type="function">
    <text evidence="2">E1 component of the 2-oxoglutarate dehydrogenase (OGDH) complex which catalyzes the decarboxylation of 2-oxoglutarate, the first step in the conversion of 2-oxoglutarate to succinyl-CoA and CO(2).</text>
</comment>
<dbReference type="InterPro" id="IPR011603">
    <property type="entry name" value="2oxoglutarate_DH_E1"/>
</dbReference>
<gene>
    <name evidence="8" type="ORF">ACFOY1_14565</name>
</gene>
<comment type="similarity">
    <text evidence="3">Belongs to the alpha-ketoglutarate dehydrogenase family.</text>
</comment>
<evidence type="ECO:0000256" key="4">
    <source>
        <dbReference type="ARBA" id="ARBA00012280"/>
    </source>
</evidence>
<dbReference type="NCBIfam" id="NF008907">
    <property type="entry name" value="PRK12270.1"/>
    <property type="match status" value="1"/>
</dbReference>
<dbReference type="Pfam" id="PF16078">
    <property type="entry name" value="2-oxogl_dehyd_N"/>
    <property type="match status" value="1"/>
</dbReference>
<keyword evidence="5 8" id="KW-0560">Oxidoreductase</keyword>
<proteinExistence type="inferred from homology"/>
<reference evidence="9" key="1">
    <citation type="journal article" date="2019" name="Int. J. Syst. Evol. Microbiol.">
        <title>The Global Catalogue of Microorganisms (GCM) 10K type strain sequencing project: providing services to taxonomists for standard genome sequencing and annotation.</title>
        <authorList>
            <consortium name="The Broad Institute Genomics Platform"/>
            <consortium name="The Broad Institute Genome Sequencing Center for Infectious Disease"/>
            <person name="Wu L."/>
            <person name="Ma J."/>
        </authorList>
    </citation>
    <scope>NUCLEOTIDE SEQUENCE [LARGE SCALE GENOMIC DNA]</scope>
    <source>
        <strain evidence="9">LMG 24813</strain>
    </source>
</reference>
<evidence type="ECO:0000313" key="9">
    <source>
        <dbReference type="Proteomes" id="UP001595848"/>
    </source>
</evidence>
<dbReference type="InterPro" id="IPR005475">
    <property type="entry name" value="Transketolase-like_Pyr-bd"/>
</dbReference>
<dbReference type="Proteomes" id="UP001595848">
    <property type="component" value="Unassembled WGS sequence"/>
</dbReference>
<evidence type="ECO:0000313" key="8">
    <source>
        <dbReference type="EMBL" id="MFC4202179.1"/>
    </source>
</evidence>
<dbReference type="PANTHER" id="PTHR23152:SF4">
    <property type="entry name" value="2-OXOADIPATE DEHYDROGENASE COMPLEX COMPONENT E1"/>
    <property type="match status" value="1"/>
</dbReference>
<dbReference type="GO" id="GO:0004591">
    <property type="term" value="F:oxoglutarate dehydrogenase (succinyl-transferring) activity"/>
    <property type="evidence" value="ECO:0007669"/>
    <property type="project" value="UniProtKB-EC"/>
</dbReference>
<name>A0ABV8P275_9BURK</name>
<dbReference type="Pfam" id="PF16870">
    <property type="entry name" value="OxoGdeHyase_C"/>
    <property type="match status" value="1"/>
</dbReference>
<dbReference type="Pfam" id="PF02779">
    <property type="entry name" value="Transket_pyr"/>
    <property type="match status" value="1"/>
</dbReference>
<dbReference type="PIRSF" id="PIRSF000157">
    <property type="entry name" value="Oxoglu_dh_E1"/>
    <property type="match status" value="1"/>
</dbReference>
<accession>A0ABV8P275</accession>
<keyword evidence="6" id="KW-0786">Thiamine pyrophosphate</keyword>
<dbReference type="NCBIfam" id="TIGR00239">
    <property type="entry name" value="2oxo_dh_E1"/>
    <property type="match status" value="1"/>
</dbReference>
<dbReference type="EMBL" id="JBHSBV010000005">
    <property type="protein sequence ID" value="MFC4202179.1"/>
    <property type="molecule type" value="Genomic_DNA"/>
</dbReference>
<evidence type="ECO:0000256" key="1">
    <source>
        <dbReference type="ARBA" id="ARBA00001964"/>
    </source>
</evidence>
<sequence length="956" mass="106776">MSSETELQSNSYLFGSNAPYVEELYESYLANPGSVTDAWREYFDQLQHLPATDGREITRDQAHAPIIESFAQRAKANAFVTRAQEPDLSVASKQVNVQSLIAAYRTLGSRLAQLDPLKRHEQPDIPELDPSFYGLTEADLDQVYAATNTYFTKADTMTMRDMLKALRDTYCRDVGAEFMYISDPAAKRWIQERLESTGGVPAYTPQEKRHILQQLTESEGLERFLHTKYVGQKRFSLEGGESFIASMDEVVNHAGENGVQELVVGMAHRGRLNMLVNIMGKMPGDLFAEFEGKHAQGLTDGDVKYHNGFSSDLSTRGGPVHLSLAFNPSHLEIVNPVVEGSVRARQDRRGDHEGREVLPVLVHGDAAFAGQGVIMETLNLAQTRGYGTGGTLHIVINNQIGFTTSDPRDTRSTLYCTDVVKMIEAPVFHVNGDDPEAVVYVTRLALDYRLQFHHDVVVDIVCYRKLGHNEQDTPSLTQPLMYKSIGKHPGTRKLYGDKLVAQGVLAEGEPDQMVKDYRQLMEDGQRTIEPVLTDFKSKYSTDWAPFLGAKWTDNADTGVPVAELTRIGERITTVPDDFTVHPLVQKLLNDRRNMARGEMKLDWGMGEHLAFATLVASGYPIRITGQDSGRGTFSHRHAVLHDQKRERWNDGVYIPLQNVSEGQAPFTVIDSVLSEEAVLGFEYGYASAEPNTLTIWEAQFGDFANGAQVVIDQFIASGEAKWGRQCGLTLMLPHGYEGQGPEHSSARIERFLQLCADNNIQAVQPTNSAQIFHVLRRQMIRQFRKPLILFTPKSLLRNKDAASDLADLANGHFMPVLGEQDPSIQPGDVKRVLACSGKVYYDLVHARKEAGRGDVAILRVEQLYPFAHKAFQAELQKYSKAKEVVWVQDEPQNQGAWFYVQHHLYENMAEGQRLGYSGRPPSASPAVGYLAKHQEQQKSLIEAALAAKFKGFMLTK</sequence>
<organism evidence="8 9">
    <name type="scientific">Candidimonas humi</name>
    <dbReference type="NCBI Taxonomy" id="683355"/>
    <lineage>
        <taxon>Bacteria</taxon>
        <taxon>Pseudomonadati</taxon>
        <taxon>Pseudomonadota</taxon>
        <taxon>Betaproteobacteria</taxon>
        <taxon>Burkholderiales</taxon>
        <taxon>Alcaligenaceae</taxon>
        <taxon>Candidimonas</taxon>
    </lineage>
</organism>
<evidence type="ECO:0000256" key="2">
    <source>
        <dbReference type="ARBA" id="ARBA00003906"/>
    </source>
</evidence>
<dbReference type="PANTHER" id="PTHR23152">
    <property type="entry name" value="2-OXOGLUTARATE DEHYDROGENASE"/>
    <property type="match status" value="1"/>
</dbReference>
<evidence type="ECO:0000256" key="6">
    <source>
        <dbReference type="ARBA" id="ARBA00023052"/>
    </source>
</evidence>
<feature type="domain" description="Transketolase-like pyrimidine-binding" evidence="7">
    <location>
        <begin position="601"/>
        <end position="798"/>
    </location>
</feature>
<evidence type="ECO:0000259" key="7">
    <source>
        <dbReference type="SMART" id="SM00861"/>
    </source>
</evidence>
<comment type="cofactor">
    <cofactor evidence="1">
        <name>thiamine diphosphate</name>
        <dbReference type="ChEBI" id="CHEBI:58937"/>
    </cofactor>
</comment>
<dbReference type="EC" id="1.2.4.2" evidence="4"/>